<feature type="binding site" evidence="4">
    <location>
        <position position="271"/>
    </location>
    <ligand>
        <name>1D-myo-inositol 2-(L-cysteinylamino)-2-deoxy-alpha-D-glucopyranoside</name>
        <dbReference type="ChEBI" id="CHEBI:58887"/>
    </ligand>
</feature>
<dbReference type="PIRSF" id="PIRSF021524">
    <property type="entry name" value="MSH_acetyltransferase"/>
    <property type="match status" value="1"/>
</dbReference>
<evidence type="ECO:0000256" key="2">
    <source>
        <dbReference type="ARBA" id="ARBA00022737"/>
    </source>
</evidence>
<evidence type="ECO:0000313" key="7">
    <source>
        <dbReference type="Proteomes" id="UP000317303"/>
    </source>
</evidence>
<feature type="binding site" evidence="4">
    <location>
        <position position="217"/>
    </location>
    <ligand>
        <name>1D-myo-inositol 2-(L-cysteinylamino)-2-deoxy-alpha-D-glucopyranoside</name>
        <dbReference type="ChEBI" id="CHEBI:58887"/>
    </ligand>
</feature>
<evidence type="ECO:0000259" key="5">
    <source>
        <dbReference type="PROSITE" id="PS51186"/>
    </source>
</evidence>
<comment type="caution">
    <text evidence="6">The sequence shown here is derived from an EMBL/GenBank/DDBJ whole genome shotgun (WGS) entry which is preliminary data.</text>
</comment>
<dbReference type="HAMAP" id="MF_01698">
    <property type="entry name" value="MshD"/>
    <property type="match status" value="1"/>
</dbReference>
<dbReference type="EC" id="2.3.1.189" evidence="4"/>
<evidence type="ECO:0000256" key="1">
    <source>
        <dbReference type="ARBA" id="ARBA00022679"/>
    </source>
</evidence>
<feature type="domain" description="N-acetyltransferase" evidence="5">
    <location>
        <begin position="1"/>
        <end position="138"/>
    </location>
</feature>
<evidence type="ECO:0000256" key="3">
    <source>
        <dbReference type="ARBA" id="ARBA00023315"/>
    </source>
</evidence>
<reference evidence="6 7" key="1">
    <citation type="submission" date="2019-07" db="EMBL/GenBank/DDBJ databases">
        <title>R&amp;d 2014.</title>
        <authorList>
            <person name="Klenk H.-P."/>
        </authorList>
    </citation>
    <scope>NUCLEOTIDE SEQUENCE [LARGE SCALE GENOMIC DNA]</scope>
    <source>
        <strain evidence="6 7">DSM 43194</strain>
    </source>
</reference>
<evidence type="ECO:0000256" key="4">
    <source>
        <dbReference type="HAMAP-Rule" id="MF_01698"/>
    </source>
</evidence>
<accession>A0A660CCS4</accession>
<feature type="binding site" evidence="4">
    <location>
        <position position="178"/>
    </location>
    <ligand>
        <name>1D-myo-inositol 2-(L-cysteinylamino)-2-deoxy-alpha-D-glucopyranoside</name>
        <dbReference type="ChEBI" id="CHEBI:58887"/>
    </ligand>
</feature>
<name>A0A660CCS4_9PSEU</name>
<dbReference type="GO" id="GO:0035447">
    <property type="term" value="F:mycothiol synthase activity"/>
    <property type="evidence" value="ECO:0007669"/>
    <property type="project" value="UniProtKB-UniRule"/>
</dbReference>
<dbReference type="PANTHER" id="PTHR43617:SF31">
    <property type="entry name" value="MYCOTHIOL ACETYLTRANSFERASE"/>
    <property type="match status" value="1"/>
</dbReference>
<keyword evidence="3 4" id="KW-0012">Acyltransferase</keyword>
<dbReference type="InterPro" id="IPR017813">
    <property type="entry name" value="Mycothiol_AcTrfase"/>
</dbReference>
<dbReference type="CDD" id="cd04301">
    <property type="entry name" value="NAT_SF"/>
    <property type="match status" value="2"/>
</dbReference>
<feature type="binding site" evidence="4">
    <location>
        <begin position="77"/>
        <end position="79"/>
    </location>
    <ligand>
        <name>acetyl-CoA</name>
        <dbReference type="ChEBI" id="CHEBI:57288"/>
        <label>1</label>
    </ligand>
</feature>
<dbReference type="InterPro" id="IPR000182">
    <property type="entry name" value="GNAT_dom"/>
</dbReference>
<organism evidence="6 7">
    <name type="scientific">Prauserella rugosa</name>
    <dbReference type="NCBI Taxonomy" id="43354"/>
    <lineage>
        <taxon>Bacteria</taxon>
        <taxon>Bacillati</taxon>
        <taxon>Actinomycetota</taxon>
        <taxon>Actinomycetes</taxon>
        <taxon>Pseudonocardiales</taxon>
        <taxon>Pseudonocardiaceae</taxon>
        <taxon>Prauserella</taxon>
    </lineage>
</organism>
<dbReference type="OrthoDB" id="3208058at2"/>
<dbReference type="Gene3D" id="3.40.630.30">
    <property type="match status" value="1"/>
</dbReference>
<keyword evidence="7" id="KW-1185">Reference proteome</keyword>
<dbReference type="InterPro" id="IPR016181">
    <property type="entry name" value="Acyl_CoA_acyltransferase"/>
</dbReference>
<comment type="caution">
    <text evidence="4">Lacks conserved residue(s) required for the propagation of feature annotation.</text>
</comment>
<dbReference type="NCBIfam" id="TIGR03448">
    <property type="entry name" value="mycothiol_MshD"/>
    <property type="match status" value="1"/>
</dbReference>
<dbReference type="RefSeq" id="WP_030533736.1">
    <property type="nucleotide sequence ID" value="NZ_JOIJ01000017.1"/>
</dbReference>
<dbReference type="EMBL" id="VLJV01000001">
    <property type="protein sequence ID" value="TWH21388.1"/>
    <property type="molecule type" value="Genomic_DNA"/>
</dbReference>
<comment type="function">
    <text evidence="4">Catalyzes the transfer of acetyl from acetyl-CoA to desacetylmycothiol (Cys-GlcN-Ins) to form mycothiol.</text>
</comment>
<dbReference type="SUPFAM" id="SSF55729">
    <property type="entry name" value="Acyl-CoA N-acyltransferases (Nat)"/>
    <property type="match status" value="1"/>
</dbReference>
<dbReference type="PROSITE" id="PS51186">
    <property type="entry name" value="GNAT"/>
    <property type="match status" value="2"/>
</dbReference>
<dbReference type="Proteomes" id="UP000317303">
    <property type="component" value="Unassembled WGS sequence"/>
</dbReference>
<dbReference type="GO" id="GO:0010125">
    <property type="term" value="P:mycothiol biosynthetic process"/>
    <property type="evidence" value="ECO:0007669"/>
    <property type="project" value="UniProtKB-UniRule"/>
</dbReference>
<feature type="binding site" evidence="4">
    <location>
        <begin position="244"/>
        <end position="250"/>
    </location>
    <ligand>
        <name>acetyl-CoA</name>
        <dbReference type="ChEBI" id="CHEBI:57288"/>
        <label>2</label>
    </ligand>
</feature>
<dbReference type="GO" id="GO:0008999">
    <property type="term" value="F:protein-N-terminal-alanine acetyltransferase activity"/>
    <property type="evidence" value="ECO:0007669"/>
    <property type="project" value="TreeGrafter"/>
</dbReference>
<gene>
    <name evidence="4" type="primary">mshD</name>
    <name evidence="6" type="ORF">JD82_03250</name>
</gene>
<keyword evidence="1 4" id="KW-0808">Transferase</keyword>
<dbReference type="Pfam" id="PF00583">
    <property type="entry name" value="Acetyltransf_1"/>
    <property type="match status" value="2"/>
</dbReference>
<comment type="subunit">
    <text evidence="4">Monomer.</text>
</comment>
<protein>
    <recommendedName>
        <fullName evidence="4">Mycothiol acetyltransferase</fullName>
        <shortName evidence="4">MSH acetyltransferase</shortName>
        <ecNumber evidence="4">2.3.1.189</ecNumber>
    </recommendedName>
    <alternativeName>
        <fullName evidence="4">Mycothiol synthase</fullName>
    </alternativeName>
</protein>
<dbReference type="PANTHER" id="PTHR43617">
    <property type="entry name" value="L-AMINO ACID N-ACETYLTRANSFERASE"/>
    <property type="match status" value="1"/>
</dbReference>
<keyword evidence="2 4" id="KW-0677">Repeat</keyword>
<comment type="catalytic activity">
    <reaction evidence="4">
        <text>1D-myo-inositol 2-(L-cysteinylamino)-2-deoxy-alpha-D-glucopyranoside + acetyl-CoA = mycothiol + CoA + H(+)</text>
        <dbReference type="Rhea" id="RHEA:26172"/>
        <dbReference type="ChEBI" id="CHEBI:15378"/>
        <dbReference type="ChEBI" id="CHEBI:16768"/>
        <dbReference type="ChEBI" id="CHEBI:57287"/>
        <dbReference type="ChEBI" id="CHEBI:57288"/>
        <dbReference type="ChEBI" id="CHEBI:58887"/>
        <dbReference type="EC" id="2.3.1.189"/>
    </reaction>
</comment>
<proteinExistence type="inferred from homology"/>
<feature type="binding site" evidence="4">
    <location>
        <position position="233"/>
    </location>
    <ligand>
        <name>1D-myo-inositol 2-(L-cysteinylamino)-2-deoxy-alpha-D-glucopyranoside</name>
        <dbReference type="ChEBI" id="CHEBI:58887"/>
    </ligand>
</feature>
<feature type="binding site" evidence="4">
    <location>
        <begin position="237"/>
        <end position="239"/>
    </location>
    <ligand>
        <name>acetyl-CoA</name>
        <dbReference type="ChEBI" id="CHEBI:57288"/>
        <label>2</label>
    </ligand>
</feature>
<dbReference type="AlphaFoldDB" id="A0A660CCS4"/>
<feature type="domain" description="N-acetyltransferase" evidence="5">
    <location>
        <begin position="151"/>
        <end position="303"/>
    </location>
</feature>
<comment type="similarity">
    <text evidence="4">Belongs to the acetyltransferase family. MshD subfamily.</text>
</comment>
<dbReference type="InterPro" id="IPR050276">
    <property type="entry name" value="MshD_Acetyltransferase"/>
</dbReference>
<sequence length="303" mass="32747">MELEWADDLDDRRTAAVRALLTKARGVDGKPEIEPDGPLPGEFSGGRYLLATAGDTLVGVAHVDVSGDAFGRRVAELVVDPDHRRSGHGGALVEALLAEYPDNLRVWAHGDQSGAARLAERFGLTRARELLIMQVDVDDADWPEPTPPDGVSLRTFRPGTDEQAVIDVNARAFDWHPEQGALTVDELTATESEPWFDADGFFLAEKAGRVIGFHWTKVHPPNPAKFGGDAVGEVYVVGVDPEAQGGGLGRALTLAGLRHLRERGLGQVILYVEGDNAPAVAVYRRLGFTPYEIDVQYATPDTP</sequence>
<evidence type="ECO:0000313" key="6">
    <source>
        <dbReference type="EMBL" id="TWH21388.1"/>
    </source>
</evidence>